<dbReference type="GO" id="GO:0005524">
    <property type="term" value="F:ATP binding"/>
    <property type="evidence" value="ECO:0007669"/>
    <property type="project" value="InterPro"/>
</dbReference>
<evidence type="ECO:0000313" key="2">
    <source>
        <dbReference type="EMBL" id="ADD93288.1"/>
    </source>
</evidence>
<protein>
    <recommendedName>
        <fullName evidence="1">ATPase AAA-type core domain-containing protein</fullName>
    </recommendedName>
</protein>
<dbReference type="EMBL" id="GU942975">
    <property type="protein sequence ID" value="ADD93288.1"/>
    <property type="molecule type" value="Genomic_DNA"/>
</dbReference>
<dbReference type="InterPro" id="IPR003959">
    <property type="entry name" value="ATPase_AAA_core"/>
</dbReference>
<dbReference type="AlphaFoldDB" id="D6PC37"/>
<dbReference type="InterPro" id="IPR027417">
    <property type="entry name" value="P-loop_NTPase"/>
</dbReference>
<feature type="domain" description="ATPase AAA-type core" evidence="1">
    <location>
        <begin position="3"/>
        <end position="104"/>
    </location>
</feature>
<dbReference type="GO" id="GO:0016887">
    <property type="term" value="F:ATP hydrolysis activity"/>
    <property type="evidence" value="ECO:0007669"/>
    <property type="project" value="InterPro"/>
</dbReference>
<sequence>MHLRGMPGIGKSTLARHIVQEIGENGREVHWVQLDPYCDVHEAIKRMEIKSPQILDVEGYASLIDRDQQILIFDDVDLISPRHEGAFSNLFKALEEHNIQFMLLGRDRDTFSIDGEYVDLGPLEQDAAVELLNPDLGDQRGSIVETLGGHPLAILLYNESTSLPETDQDVRAYVEHVVLGEASAEVHDAMSPFLVLPFPVPADRMPEPDHVPLLDEHTLLQWGARNTTMEMQHLIRNVCKSTLDASSVDALHASAISHWQKENDALSSILELHHRIQRGEEGISGHLSSRANRLMTTYSGAFATLLDEALTKESEDLELIGLAAQHALNRAEIDIAKSYINKVDGDQLENIRLQIAQFEGKKGIMDDLESMLENLDDSDEKLRVQLSVLSRSIDDLSAMSSQEEFDRIERLLNQVQPPELEAQRHIILTTIVVMRHALAIERNDIQGAEFLIGQLQGIAPQGDPLVEFLTTKTELKSVDPTSANAALTFKNAERIATQLQHPLYKTSLLLTICEHLVETQLPRARLIHAEIDIQSIDRMELPSARRLVAKWWEVKSMFGEEVRVMALREAILRYRSVGCPARARSLSKQLHKV</sequence>
<organism evidence="2">
    <name type="scientific">uncultured archaeon MedDCM-OCT-S09-C13</name>
    <dbReference type="NCBI Taxonomy" id="743101"/>
    <lineage>
        <taxon>Archaea</taxon>
        <taxon>environmental samples</taxon>
    </lineage>
</organism>
<evidence type="ECO:0000259" key="1">
    <source>
        <dbReference type="Pfam" id="PF00004"/>
    </source>
</evidence>
<dbReference type="SUPFAM" id="SSF52540">
    <property type="entry name" value="P-loop containing nucleoside triphosphate hydrolases"/>
    <property type="match status" value="1"/>
</dbReference>
<name>D6PC37_9ARCH</name>
<accession>D6PC37</accession>
<dbReference type="Gene3D" id="3.40.50.300">
    <property type="entry name" value="P-loop containing nucleotide triphosphate hydrolases"/>
    <property type="match status" value="1"/>
</dbReference>
<reference evidence="2" key="1">
    <citation type="journal article" date="2010" name="ISME J.">
        <title>Metagenome of the Mediterranean deep chlorophyll maximum studied by direct and fosmid library 454 pyrosequencing.</title>
        <authorList>
            <person name="Ghai R."/>
            <person name="Martin-Cuadrado A.B."/>
            <person name="Molto A.G."/>
            <person name="Heredia I.G."/>
            <person name="Cabrera R."/>
            <person name="Martin J."/>
            <person name="Verdu M."/>
            <person name="Deschamps P."/>
            <person name="Moreira D."/>
            <person name="Lopez-Garcia P."/>
            <person name="Mira A."/>
            <person name="Rodriguez-Valera F."/>
        </authorList>
    </citation>
    <scope>NUCLEOTIDE SEQUENCE</scope>
</reference>
<dbReference type="Pfam" id="PF00004">
    <property type="entry name" value="AAA"/>
    <property type="match status" value="1"/>
</dbReference>
<proteinExistence type="predicted"/>